<dbReference type="PANTHER" id="PTHR34536">
    <property type="entry name" value="DENTIN SIALOPHOSPHOPROTEIN-LIKE PROTEIN"/>
    <property type="match status" value="1"/>
</dbReference>
<name>A0A5D3BSJ1_CUCMM</name>
<feature type="region of interest" description="Disordered" evidence="1">
    <location>
        <begin position="119"/>
        <end position="147"/>
    </location>
</feature>
<dbReference type="AlphaFoldDB" id="A0A5D3BSJ1"/>
<gene>
    <name evidence="2" type="ORF">E5676_scaffold264G00730</name>
</gene>
<dbReference type="EMBL" id="SSTD01016369">
    <property type="protein sequence ID" value="TYK01059.1"/>
    <property type="molecule type" value="Genomic_DNA"/>
</dbReference>
<organism evidence="2 3">
    <name type="scientific">Cucumis melo var. makuwa</name>
    <name type="common">Oriental melon</name>
    <dbReference type="NCBI Taxonomy" id="1194695"/>
    <lineage>
        <taxon>Eukaryota</taxon>
        <taxon>Viridiplantae</taxon>
        <taxon>Streptophyta</taxon>
        <taxon>Embryophyta</taxon>
        <taxon>Tracheophyta</taxon>
        <taxon>Spermatophyta</taxon>
        <taxon>Magnoliopsida</taxon>
        <taxon>eudicotyledons</taxon>
        <taxon>Gunneridae</taxon>
        <taxon>Pentapetalae</taxon>
        <taxon>rosids</taxon>
        <taxon>fabids</taxon>
        <taxon>Cucurbitales</taxon>
        <taxon>Cucurbitaceae</taxon>
        <taxon>Benincaseae</taxon>
        <taxon>Cucumis</taxon>
    </lineage>
</organism>
<evidence type="ECO:0000256" key="1">
    <source>
        <dbReference type="SAM" id="MobiDB-lite"/>
    </source>
</evidence>
<accession>A0A5D3BSJ1</accession>
<protein>
    <submittedName>
        <fullName evidence="2">Uncharacterized protein</fullName>
    </submittedName>
</protein>
<sequence length="168" mass="19376">MEFSATTPTKDVNLSKLNVHVPTRPPATTTSYDAIDPRGRIEDDRLFYGPVRLGQLTGYNGGEPDDNERRFNERHEPLYSFKHGFRDSDGERYRNKGEDCSRPFRFCAEDDPRISWKRREAHNNSNEEDNEAHAGNPYENFQRQTNQAAVIRVQGSMTKARAKRLQDG</sequence>
<dbReference type="PANTHER" id="PTHR34536:SF4">
    <property type="entry name" value="BTZ DOMAIN-CONTAINING PROTEIN"/>
    <property type="match status" value="1"/>
</dbReference>
<reference evidence="2 3" key="1">
    <citation type="submission" date="2019-08" db="EMBL/GenBank/DDBJ databases">
        <title>Draft genome sequences of two oriental melons (Cucumis melo L. var makuwa).</title>
        <authorList>
            <person name="Kwon S.-Y."/>
        </authorList>
    </citation>
    <scope>NUCLEOTIDE SEQUENCE [LARGE SCALE GENOMIC DNA]</scope>
    <source>
        <strain evidence="3">cv. Chang Bougi</strain>
        <tissue evidence="2">Leaf</tissue>
    </source>
</reference>
<proteinExistence type="predicted"/>
<comment type="caution">
    <text evidence="2">The sequence shown here is derived from an EMBL/GenBank/DDBJ whole genome shotgun (WGS) entry which is preliminary data.</text>
</comment>
<evidence type="ECO:0000313" key="3">
    <source>
        <dbReference type="Proteomes" id="UP000321947"/>
    </source>
</evidence>
<evidence type="ECO:0000313" key="2">
    <source>
        <dbReference type="EMBL" id="TYK01059.1"/>
    </source>
</evidence>
<dbReference type="Proteomes" id="UP000321947">
    <property type="component" value="Unassembled WGS sequence"/>
</dbReference>